<gene>
    <name evidence="1" type="ORF">Sradi_3008900</name>
</gene>
<accession>A0AAW2S335</accession>
<comment type="caution">
    <text evidence="1">The sequence shown here is derived from an EMBL/GenBank/DDBJ whole genome shotgun (WGS) entry which is preliminary data.</text>
</comment>
<dbReference type="AlphaFoldDB" id="A0AAW2S335"/>
<evidence type="ECO:0008006" key="2">
    <source>
        <dbReference type="Google" id="ProtNLM"/>
    </source>
</evidence>
<dbReference type="EMBL" id="JACGWJ010000012">
    <property type="protein sequence ID" value="KAL0386146.1"/>
    <property type="molecule type" value="Genomic_DNA"/>
</dbReference>
<organism evidence="1">
    <name type="scientific">Sesamum radiatum</name>
    <name type="common">Black benniseed</name>
    <dbReference type="NCBI Taxonomy" id="300843"/>
    <lineage>
        <taxon>Eukaryota</taxon>
        <taxon>Viridiplantae</taxon>
        <taxon>Streptophyta</taxon>
        <taxon>Embryophyta</taxon>
        <taxon>Tracheophyta</taxon>
        <taxon>Spermatophyta</taxon>
        <taxon>Magnoliopsida</taxon>
        <taxon>eudicotyledons</taxon>
        <taxon>Gunneridae</taxon>
        <taxon>Pentapetalae</taxon>
        <taxon>asterids</taxon>
        <taxon>lamiids</taxon>
        <taxon>Lamiales</taxon>
        <taxon>Pedaliaceae</taxon>
        <taxon>Sesamum</taxon>
    </lineage>
</organism>
<reference evidence="1" key="1">
    <citation type="submission" date="2020-06" db="EMBL/GenBank/DDBJ databases">
        <authorList>
            <person name="Li T."/>
            <person name="Hu X."/>
            <person name="Zhang T."/>
            <person name="Song X."/>
            <person name="Zhang H."/>
            <person name="Dai N."/>
            <person name="Sheng W."/>
            <person name="Hou X."/>
            <person name="Wei L."/>
        </authorList>
    </citation>
    <scope>NUCLEOTIDE SEQUENCE</scope>
    <source>
        <strain evidence="1">G02</strain>
        <tissue evidence="1">Leaf</tissue>
    </source>
</reference>
<reference evidence="1" key="2">
    <citation type="journal article" date="2024" name="Plant">
        <title>Genomic evolution and insights into agronomic trait innovations of Sesamum species.</title>
        <authorList>
            <person name="Miao H."/>
            <person name="Wang L."/>
            <person name="Qu L."/>
            <person name="Liu H."/>
            <person name="Sun Y."/>
            <person name="Le M."/>
            <person name="Wang Q."/>
            <person name="Wei S."/>
            <person name="Zheng Y."/>
            <person name="Lin W."/>
            <person name="Duan Y."/>
            <person name="Cao H."/>
            <person name="Xiong S."/>
            <person name="Wang X."/>
            <person name="Wei L."/>
            <person name="Li C."/>
            <person name="Ma Q."/>
            <person name="Ju M."/>
            <person name="Zhao R."/>
            <person name="Li G."/>
            <person name="Mu C."/>
            <person name="Tian Q."/>
            <person name="Mei H."/>
            <person name="Zhang T."/>
            <person name="Gao T."/>
            <person name="Zhang H."/>
        </authorList>
    </citation>
    <scope>NUCLEOTIDE SEQUENCE</scope>
    <source>
        <strain evidence="1">G02</strain>
    </source>
</reference>
<protein>
    <recommendedName>
        <fullName evidence="2">Reverse transcriptase domain-containing protein</fullName>
    </recommendedName>
</protein>
<name>A0AAW2S335_SESRA</name>
<evidence type="ECO:0000313" key="1">
    <source>
        <dbReference type="EMBL" id="KAL0386146.1"/>
    </source>
</evidence>
<sequence>MKGVLDLIVDPSQNAFLPGLKINDNLFLAQELLAGYNQNYLPPGCSIKVDLRKAYDSIDWNYLSADLDLFQFPIKFKKWVFQCVSTAG</sequence>
<proteinExistence type="predicted"/>